<dbReference type="Pfam" id="PF00795">
    <property type="entry name" value="CN_hydrolase"/>
    <property type="match status" value="1"/>
</dbReference>
<proteinExistence type="predicted"/>
<dbReference type="SUPFAM" id="SSF56317">
    <property type="entry name" value="Carbon-nitrogen hydrolase"/>
    <property type="match status" value="1"/>
</dbReference>
<gene>
    <name evidence="2" type="ORF">B6F84_04605</name>
</gene>
<dbReference type="AlphaFoldDB" id="A0A1W6JYQ2"/>
<dbReference type="PANTHER" id="PTHR23088">
    <property type="entry name" value="NITRILASE-RELATED"/>
    <property type="match status" value="1"/>
</dbReference>
<evidence type="ECO:0000259" key="1">
    <source>
        <dbReference type="PROSITE" id="PS50263"/>
    </source>
</evidence>
<evidence type="ECO:0000313" key="2">
    <source>
        <dbReference type="EMBL" id="ARM75377.1"/>
    </source>
</evidence>
<dbReference type="Gene3D" id="3.60.110.10">
    <property type="entry name" value="Carbon-nitrogen hydrolase"/>
    <property type="match status" value="1"/>
</dbReference>
<dbReference type="CDD" id="cd07581">
    <property type="entry name" value="nitrilase_3"/>
    <property type="match status" value="1"/>
</dbReference>
<organism evidence="2 3">
    <name type="scientific">Acidianus manzaensis</name>
    <dbReference type="NCBI Taxonomy" id="282676"/>
    <lineage>
        <taxon>Archaea</taxon>
        <taxon>Thermoproteota</taxon>
        <taxon>Thermoprotei</taxon>
        <taxon>Sulfolobales</taxon>
        <taxon>Sulfolobaceae</taxon>
        <taxon>Acidianus</taxon>
    </lineage>
</organism>
<protein>
    <recommendedName>
        <fullName evidence="1">CN hydrolase domain-containing protein</fullName>
    </recommendedName>
</protein>
<dbReference type="STRING" id="282676.B6F84_04605"/>
<dbReference type="InterPro" id="IPR003010">
    <property type="entry name" value="C-N_Hydrolase"/>
</dbReference>
<feature type="domain" description="CN hydrolase" evidence="1">
    <location>
        <begin position="9"/>
        <end position="249"/>
    </location>
</feature>
<dbReference type="EMBL" id="CP020477">
    <property type="protein sequence ID" value="ARM75377.1"/>
    <property type="molecule type" value="Genomic_DNA"/>
</dbReference>
<dbReference type="InterPro" id="IPR036526">
    <property type="entry name" value="C-N_Hydrolase_sf"/>
</dbReference>
<evidence type="ECO:0000313" key="3">
    <source>
        <dbReference type="Proteomes" id="UP000193404"/>
    </source>
</evidence>
<name>A0A1W6JYQ2_9CREN</name>
<dbReference type="PANTHER" id="PTHR23088:SF27">
    <property type="entry name" value="DEAMINATED GLUTATHIONE AMIDASE"/>
    <property type="match status" value="1"/>
</dbReference>
<accession>A0A1W6JYQ2</accession>
<reference evidence="2 3" key="1">
    <citation type="submission" date="2017-03" db="EMBL/GenBank/DDBJ databases">
        <title>Sulfur activation and transportation mechanism of thermophilic Archaea Acidianus manzaensis YN-25.</title>
        <authorList>
            <person name="Ma Y."/>
            <person name="Yang Y."/>
            <person name="Xia J."/>
        </authorList>
    </citation>
    <scope>NUCLEOTIDE SEQUENCE [LARGE SCALE GENOMIC DNA]</scope>
    <source>
        <strain evidence="2 3">YN-25</strain>
    </source>
</reference>
<dbReference type="KEGG" id="aman:B6F84_04605"/>
<dbReference type="PROSITE" id="PS50263">
    <property type="entry name" value="CN_HYDROLASE"/>
    <property type="match status" value="1"/>
</dbReference>
<keyword evidence="3" id="KW-1185">Reference proteome</keyword>
<dbReference type="Proteomes" id="UP000193404">
    <property type="component" value="Chromosome"/>
</dbReference>
<sequence length="272" mass="31365">MNQRGRIKMILSTVQLTTSVNKDENLRKIQQYIEKAKTANSDIVIFPEASMFFSPPEESREVLYKKAEDLNGPWLTQIKKTAKENEINVILGIYEKSDNKKVYLTAVLIDKEGEIKYAYRKTHLYDAFNFMESERIEPGKDYYTPITINEFNIGILLCYELRFPEIARTYALKGADLLIVPAAWVKGYLKEDHLLTLAKARALENTSYLALSSQIGNIFTGYSMIIDPLGIPISRSTEKEGIITAEIDKERIKEVRATLPVLYQRREDLYFR</sequence>